<feature type="region of interest" description="Disordered" evidence="1">
    <location>
        <begin position="611"/>
        <end position="631"/>
    </location>
</feature>
<evidence type="ECO:0000313" key="4">
    <source>
        <dbReference type="Proteomes" id="UP000003779"/>
    </source>
</evidence>
<dbReference type="InterPro" id="IPR020575">
    <property type="entry name" value="Hsp90_N"/>
</dbReference>
<organism evidence="3 4">
    <name type="scientific">Nocardiopsis alba (strain ATCC BAA-2165 / BE74)</name>
    <dbReference type="NCBI Taxonomy" id="1205910"/>
    <lineage>
        <taxon>Bacteria</taxon>
        <taxon>Bacillati</taxon>
        <taxon>Actinomycetota</taxon>
        <taxon>Actinomycetes</taxon>
        <taxon>Streptosporangiales</taxon>
        <taxon>Nocardiopsidaceae</taxon>
        <taxon>Nocardiopsis</taxon>
    </lineage>
</organism>
<protein>
    <submittedName>
        <fullName evidence="3">Putative peptidase C14 caspase catalytic subunit p20</fullName>
    </submittedName>
</protein>
<dbReference type="HOGENOM" id="CLU_272597_0_0_11"/>
<dbReference type="SUPFAM" id="SSF55874">
    <property type="entry name" value="ATPase domain of HSP90 chaperone/DNA topoisomerase II/histidine kinase"/>
    <property type="match status" value="1"/>
</dbReference>
<dbReference type="EMBL" id="CP003788">
    <property type="protein sequence ID" value="AFR09929.1"/>
    <property type="molecule type" value="Genomic_DNA"/>
</dbReference>
<name>J7LGA1_NOCAA</name>
<dbReference type="KEGG" id="nal:B005_2325"/>
<dbReference type="PATRIC" id="fig|1205910.3.peg.2188"/>
<dbReference type="Gene3D" id="3.30.565.10">
    <property type="entry name" value="Histidine kinase-like ATPase, C-terminal domain"/>
    <property type="match status" value="1"/>
</dbReference>
<evidence type="ECO:0000313" key="3">
    <source>
        <dbReference type="EMBL" id="AFR09929.1"/>
    </source>
</evidence>
<dbReference type="PRINTS" id="PR00775">
    <property type="entry name" value="HEATSHOCK90"/>
</dbReference>
<dbReference type="Proteomes" id="UP000003779">
    <property type="component" value="Chromosome"/>
</dbReference>
<dbReference type="InterPro" id="IPR056506">
    <property type="entry name" value="iHD-CE"/>
</dbReference>
<reference evidence="4" key="2">
    <citation type="submission" date="2012-08" db="EMBL/GenBank/DDBJ databases">
        <title>Whole-genome sequence of Nocardiopsis alba strain ATCC BAA-2165 associated with honeybees.</title>
        <authorList>
            <person name="Qiao J."/>
            <person name="Chen L."/>
            <person name="Li Y."/>
            <person name="Wang J."/>
            <person name="Zhang W."/>
            <person name="Chen S."/>
        </authorList>
    </citation>
    <scope>NUCLEOTIDE SEQUENCE [LARGE SCALE GENOMIC DNA]</scope>
    <source>
        <strain evidence="4">ATCC BAA-2165 / BE74</strain>
    </source>
</reference>
<evidence type="ECO:0000259" key="2">
    <source>
        <dbReference type="Pfam" id="PF24401"/>
    </source>
</evidence>
<dbReference type="STRING" id="1205910.B005_2325"/>
<dbReference type="AlphaFoldDB" id="J7LGA1"/>
<gene>
    <name evidence="3" type="ordered locus">B005_2325</name>
</gene>
<sequence>MGQSNTRNFLGGVGPGGFGVQAGNIGHLTIHHGAADEGSGEPSDPWVETVLRSPLWRHVPEGRDVEPFREAVGELVSALVPLRDRAGGELHDDPWLDPGMPLRFHDRSTELLGSPGQAEDLDLYPAEAALLAFMPFLFRVHEMRRAVDRADIGPGSLKAVEAPSPGRRSFEALVSEYPVLVERALRTGRNERDIGWWLFHRWLLKAENSTGVDDLWSTAPEVLRRFWKAGQIGHLLHGLRLGPGICNPEHLESLRQDEYFPSPGGEQHLRERRLALILALGFAMALETSSLPETVLEHLAIPEPVDPEELRETVERAFWGSDRHLLTLNAECSHEAVIEGLREHVGRADELLHGVHRTLRSHVANLPSRLSSDRVEPVEGGFESWARFRIDERRARELLAGERLYKKRDLAIRELYQNSLDACRYRRARTEYLNRRSPLASFGFEGRIEFTQGVDESGRAYVDCRDNGVGMGENELRGVFSRAGSRFAEQADFLQERERWEREDPPIRLYPNSRFGIGVLSYFMLADEIRVTTCRMGADGSLGPELEAVIHGPGHLFRITRTGRSGTAPGTLVRLYLKKEIGEYWSCVDALSSVLVLAEFETTVREGRKEKSWEPGIPDTSSRNFSGEATGDGEGWRIPWRDAPEGVDVIWCEDFGSLLVDGLIVSPGLNRGVFNGGYGEFSVAPFRVLDKVVVNLSGGYAPKELSIDRSEIIGDVSDQVLVLLEGAAESLLSGPSRSWSDEWFLNAVKGRHRVGDSLALLSVNAGQDVSNRGHRLCVGKSGYVPLDAALVGMEDGESDGSPFMSIMDSNETVLSEAGFLLWRLLAVGEGAVAEELMGMAPGLPENHALRVGRPTDQILLFSSYGTCAVRLDSSLSVGRSLGFSGHSVVQRWNELGVVPGDLSGRESRIISLLDDHEGRDLLFSGGVVLSGRVRPVDLAQVARVLEISLSEASGYIRSLGAVVSEGVEIEASGRDVEFIRKVIYEDFGWGKKAPSLFAVSRFLGRSPGELCGLLEYFRCGGLIKLLTRRALLDVCFDGSLSDSEAVGKCLEFADFIPAGSVEYVDFLGKGSREVGLKRAIERLNLCGIGSDLVVPGEMGKVERFLVEDSRSRGMWSFPIGRKMPLSSVLEAEQKYGIEASSMIEALRRLGVPVSAERLPEGLSRAEALTLISQNPERERSSTISPGASLALSHLVIRAQRMGVSLERVMGWYRGLGYRVPILEELLPVAVRHIPLK</sequence>
<evidence type="ECO:0000256" key="1">
    <source>
        <dbReference type="SAM" id="MobiDB-lite"/>
    </source>
</evidence>
<accession>J7LGA1</accession>
<dbReference type="eggNOG" id="COG0326">
    <property type="taxonomic scope" value="Bacteria"/>
</dbReference>
<proteinExistence type="predicted"/>
<reference evidence="3 4" key="1">
    <citation type="journal article" date="2012" name="J. Bacteriol.">
        <title>Whole-Genome Sequence of Nocardiopsis alba Strain ATCC BAA-2165, Associated with Honeybees.</title>
        <authorList>
            <person name="Qiao J."/>
            <person name="Chen L."/>
            <person name="Li Y."/>
            <person name="Wang J."/>
            <person name="Zhang W."/>
            <person name="Chen S."/>
        </authorList>
    </citation>
    <scope>NUCLEOTIDE SEQUENCE [LARGE SCALE GENOMIC DNA]</scope>
    <source>
        <strain evidence="4">ATCC BAA-2165 / BE74</strain>
    </source>
</reference>
<feature type="domain" description="iHD-CE" evidence="2">
    <location>
        <begin position="46"/>
        <end position="377"/>
    </location>
</feature>
<dbReference type="InterPro" id="IPR036890">
    <property type="entry name" value="HATPase_C_sf"/>
</dbReference>
<dbReference type="Pfam" id="PF24401">
    <property type="entry name" value="iHD-CE"/>
    <property type="match status" value="1"/>
</dbReference>